<reference evidence="2 3" key="1">
    <citation type="submission" date="2024-01" db="EMBL/GenBank/DDBJ databases">
        <authorList>
            <person name="Allen C."/>
            <person name="Tagirdzhanova G."/>
        </authorList>
    </citation>
    <scope>NUCLEOTIDE SEQUENCE [LARGE SCALE GENOMIC DNA]</scope>
    <source>
        <strain evidence="2 3">CBS 119000</strain>
    </source>
</reference>
<dbReference type="Proteomes" id="UP001642502">
    <property type="component" value="Unassembled WGS sequence"/>
</dbReference>
<dbReference type="EMBL" id="CAWUON010000024">
    <property type="protein sequence ID" value="CAK7267051.1"/>
    <property type="molecule type" value="Genomic_DNA"/>
</dbReference>
<feature type="compositionally biased region" description="Basic and acidic residues" evidence="1">
    <location>
        <begin position="237"/>
        <end position="272"/>
    </location>
</feature>
<organism evidence="2 3">
    <name type="scientific">Sporothrix epigloea</name>
    <dbReference type="NCBI Taxonomy" id="1892477"/>
    <lineage>
        <taxon>Eukaryota</taxon>
        <taxon>Fungi</taxon>
        <taxon>Dikarya</taxon>
        <taxon>Ascomycota</taxon>
        <taxon>Pezizomycotina</taxon>
        <taxon>Sordariomycetes</taxon>
        <taxon>Sordariomycetidae</taxon>
        <taxon>Ophiostomatales</taxon>
        <taxon>Ophiostomataceae</taxon>
        <taxon>Sporothrix</taxon>
    </lineage>
</organism>
<feature type="region of interest" description="Disordered" evidence="1">
    <location>
        <begin position="237"/>
        <end position="274"/>
    </location>
</feature>
<protein>
    <recommendedName>
        <fullName evidence="4">Magnesium chelatase</fullName>
    </recommendedName>
</protein>
<evidence type="ECO:0000313" key="3">
    <source>
        <dbReference type="Proteomes" id="UP001642502"/>
    </source>
</evidence>
<evidence type="ECO:0000256" key="1">
    <source>
        <dbReference type="SAM" id="MobiDB-lite"/>
    </source>
</evidence>
<keyword evidence="3" id="KW-1185">Reference proteome</keyword>
<dbReference type="PANTHER" id="PTHR11603:SF132">
    <property type="entry name" value="C2H2-TYPE DOMAIN-CONTAINING PROTEIN"/>
    <property type="match status" value="1"/>
</dbReference>
<dbReference type="Gene3D" id="1.10.8.80">
    <property type="entry name" value="Magnesium chelatase subunit I, C-Terminal domain"/>
    <property type="match status" value="1"/>
</dbReference>
<dbReference type="InterPro" id="IPR052041">
    <property type="entry name" value="Nucleic_acid_metab_PIN/TRAM"/>
</dbReference>
<evidence type="ECO:0000313" key="2">
    <source>
        <dbReference type="EMBL" id="CAK7267051.1"/>
    </source>
</evidence>
<comment type="caution">
    <text evidence="2">The sequence shown here is derived from an EMBL/GenBank/DDBJ whole genome shotgun (WGS) entry which is preliminary data.</text>
</comment>
<evidence type="ECO:0008006" key="4">
    <source>
        <dbReference type="Google" id="ProtNLM"/>
    </source>
</evidence>
<sequence length="429" mass="46828">MEEENEDLVDRVHNLSDLELAVLLSLVSHGNCVIGTPEDAAEELVQELGLISQDVFGLCHAVVECDSDMTLEDFQTSLLLIAGLSSSAGSSRASLSSRHEINGQQPHGIAATDPYRLSQATPRRSASPDVRSPQMSAGSLASIPRIANVVIAKNLNLASEIVQIQALELIRNQRIITTTAMQAAPRPFLLIAVVAAERGFLWNGGDCTALHADRGGGTAPHIMAHLNDHFSIGHWHDPDDGFPNIEEREEKDGKSQRTEVDSDNDSVVRRSEPNFGRYEMPNSFSEADIDYLAALSENVRIDIEVLRYQMNIVAFLRLHRAVAILGPSASGLSCISPEATRHLEKLIRCLAPLHRLDYATPALVALAARKTYLHRIRTVPAGQRNSRPAIVYERSMQWGSEKAAVEELLDGISPEDVIDDVLASLAPPI</sequence>
<feature type="region of interest" description="Disordered" evidence="1">
    <location>
        <begin position="95"/>
        <end position="136"/>
    </location>
</feature>
<dbReference type="PANTHER" id="PTHR11603">
    <property type="entry name" value="AAA FAMILY ATPASE"/>
    <property type="match status" value="1"/>
</dbReference>
<accession>A0ABP0DFQ0</accession>
<gene>
    <name evidence="2" type="ORF">SEPCBS119000_002341</name>
</gene>
<name>A0ABP0DFQ0_9PEZI</name>
<proteinExistence type="predicted"/>